<dbReference type="InterPro" id="IPR029058">
    <property type="entry name" value="AB_hydrolase_fold"/>
</dbReference>
<comment type="caution">
    <text evidence="1">The sequence shown here is derived from an EMBL/GenBank/DDBJ whole genome shotgun (WGS) entry which is preliminary data.</text>
</comment>
<accession>A0A520N4M7</accession>
<organism evidence="1 2">
    <name type="scientific">SAR86 cluster bacterium</name>
    <dbReference type="NCBI Taxonomy" id="2030880"/>
    <lineage>
        <taxon>Bacteria</taxon>
        <taxon>Pseudomonadati</taxon>
        <taxon>Pseudomonadota</taxon>
        <taxon>Gammaproteobacteria</taxon>
        <taxon>SAR86 cluster</taxon>
    </lineage>
</organism>
<dbReference type="InterPro" id="IPR000801">
    <property type="entry name" value="Esterase-like"/>
</dbReference>
<dbReference type="Proteomes" id="UP000318710">
    <property type="component" value="Unassembled WGS sequence"/>
</dbReference>
<evidence type="ECO:0008006" key="3">
    <source>
        <dbReference type="Google" id="ProtNLM"/>
    </source>
</evidence>
<dbReference type="Pfam" id="PF00756">
    <property type="entry name" value="Esterase"/>
    <property type="match status" value="1"/>
</dbReference>
<evidence type="ECO:0000313" key="2">
    <source>
        <dbReference type="Proteomes" id="UP000318710"/>
    </source>
</evidence>
<dbReference type="AlphaFoldDB" id="A0A520N4M7"/>
<dbReference type="Gene3D" id="3.40.50.1820">
    <property type="entry name" value="alpha/beta hydrolase"/>
    <property type="match status" value="1"/>
</dbReference>
<protein>
    <recommendedName>
        <fullName evidence="3">Esterase</fullName>
    </recommendedName>
</protein>
<dbReference type="EMBL" id="SHBF01000002">
    <property type="protein sequence ID" value="RZO28452.1"/>
    <property type="molecule type" value="Genomic_DNA"/>
</dbReference>
<reference evidence="1 2" key="1">
    <citation type="submission" date="2019-02" db="EMBL/GenBank/DDBJ databases">
        <title>Prokaryotic population dynamics and viral predation in marine succession experiment using metagenomics: the confinement effect.</title>
        <authorList>
            <person name="Haro-Moreno J.M."/>
            <person name="Rodriguez-Valera F."/>
            <person name="Lopez-Perez M."/>
        </authorList>
    </citation>
    <scope>NUCLEOTIDE SEQUENCE [LARGE SCALE GENOMIC DNA]</scope>
    <source>
        <strain evidence="1">MED-G160</strain>
    </source>
</reference>
<dbReference type="SUPFAM" id="SSF53474">
    <property type="entry name" value="alpha/beta-Hydrolases"/>
    <property type="match status" value="1"/>
</dbReference>
<dbReference type="PANTHER" id="PTHR48098:SF6">
    <property type="entry name" value="FERRI-BACILLIBACTIN ESTERASE BESA"/>
    <property type="match status" value="1"/>
</dbReference>
<name>A0A520N4M7_9GAMM</name>
<evidence type="ECO:0000313" key="1">
    <source>
        <dbReference type="EMBL" id="RZO28452.1"/>
    </source>
</evidence>
<sequence>MKFINFLIISMVSFQSFSTELSIGSIEEIYLKSGTNERRIQIYYPYSKNVNNKTKFIIMNDGEELFSENDSWNGKAWNIDETFKDLKTQKENLNLVIIAIDSAKRINGNILDETRRYAEYFPKESIKYIDGNLKRSIYSNFIDSQKFNYQDFVINKVIPFIEKKFDTKLNRDNLGIIGASMGGLSALNMSIENPEIFGFVGCISTHWVGIKISEYLILPFRMKISGDESTTKAIQKYIKDNVSKLSSQKLYFDHGTVGLDSLYENPQNEINKILLGSQINFIYEVHPNHDHEPKFFGQRFKNILLNFTDN</sequence>
<dbReference type="InterPro" id="IPR050583">
    <property type="entry name" value="Mycobacterial_A85_antigen"/>
</dbReference>
<dbReference type="PANTHER" id="PTHR48098">
    <property type="entry name" value="ENTEROCHELIN ESTERASE-RELATED"/>
    <property type="match status" value="1"/>
</dbReference>
<gene>
    <name evidence="1" type="ORF">EVA93_00700</name>
</gene>
<proteinExistence type="predicted"/>